<comment type="caution">
    <text evidence="5">The sequence shown here is derived from an EMBL/GenBank/DDBJ whole genome shotgun (WGS) entry which is preliminary data.</text>
</comment>
<accession>A0A811K9L6</accession>
<feature type="compositionally biased region" description="Low complexity" evidence="2">
    <location>
        <begin position="258"/>
        <end position="270"/>
    </location>
</feature>
<evidence type="ECO:0000259" key="4">
    <source>
        <dbReference type="SMART" id="SM01088"/>
    </source>
</evidence>
<feature type="compositionally biased region" description="Pro residues" evidence="2">
    <location>
        <begin position="219"/>
        <end position="229"/>
    </location>
</feature>
<feature type="region of interest" description="Disordered" evidence="2">
    <location>
        <begin position="101"/>
        <end position="135"/>
    </location>
</feature>
<keyword evidence="3" id="KW-0472">Membrane</keyword>
<evidence type="ECO:0000256" key="2">
    <source>
        <dbReference type="SAM" id="MobiDB-lite"/>
    </source>
</evidence>
<sequence length="557" mass="56911">MSVKVVVGVTASVSTLIITVAIGLSIVLFEEINSLHDEIMTEMYEFKHIANDAWHNIMTYTPPQPRQARKANFNLIDRSNIFKSLTGRNKRNAQCQCARQANNCPPGPPGPPGLAGTNGEDGTAGTPGTPGLSGMEVTFDEIMKNGCIMCPAGPPGPPGPDGPAGLPGTAGTAGEPGAPGKDGESGPAGPQGDAGEAGPKGVTGTAGPPGESAQHSPRLPGPPGPPGPVGPAGEAGPNGNNGAVGEPGTAGPPGPAGKPGNDGPAGEPGKPGQPGEPGSDAAYCPCPARTQNLANFPTADSESAPAESAPVEEKVSPASGYDSSPAESTKAPESAPESGYDAAVPSDAKSAPTEAASAPTEVKAQPGAAQASDASGYGDAEVKAASAAPESAANEDSAPRHYKPKAPDAPPTVQTGEVKGYLAKAHAFVNAEVDKDVATVDGDVKEEQVHEKAHEQSQTFVDENNVIHHHHVEVDEHIHEEIQAPVSEIYGRSKFGGQILGGVSEDLREALSGFKGQKWPPETYEVPTEPSEDQSENREDFPHAPKLPGFRSRLHRQ</sequence>
<organism evidence="5 6">
    <name type="scientific">Bursaphelenchus okinawaensis</name>
    <dbReference type="NCBI Taxonomy" id="465554"/>
    <lineage>
        <taxon>Eukaryota</taxon>
        <taxon>Metazoa</taxon>
        <taxon>Ecdysozoa</taxon>
        <taxon>Nematoda</taxon>
        <taxon>Chromadorea</taxon>
        <taxon>Rhabditida</taxon>
        <taxon>Tylenchina</taxon>
        <taxon>Tylenchomorpha</taxon>
        <taxon>Aphelenchoidea</taxon>
        <taxon>Aphelenchoididae</taxon>
        <taxon>Bursaphelenchus</taxon>
    </lineage>
</organism>
<protein>
    <recommendedName>
        <fullName evidence="4">Nematode cuticle collagen N-terminal domain-containing protein</fullName>
    </recommendedName>
</protein>
<dbReference type="PANTHER" id="PTHR24637">
    <property type="entry name" value="COLLAGEN"/>
    <property type="match status" value="1"/>
</dbReference>
<evidence type="ECO:0000256" key="1">
    <source>
        <dbReference type="ARBA" id="ARBA00022737"/>
    </source>
</evidence>
<feature type="compositionally biased region" description="Low complexity" evidence="2">
    <location>
        <begin position="163"/>
        <end position="179"/>
    </location>
</feature>
<keyword evidence="3" id="KW-1133">Transmembrane helix</keyword>
<feature type="compositionally biased region" description="Low complexity" evidence="2">
    <location>
        <begin position="297"/>
        <end position="309"/>
    </location>
</feature>
<gene>
    <name evidence="5" type="ORF">BOKJ2_LOCUS4676</name>
</gene>
<feature type="domain" description="Nematode cuticle collagen N-terminal" evidence="4">
    <location>
        <begin position="5"/>
        <end position="57"/>
    </location>
</feature>
<feature type="compositionally biased region" description="Pro residues" evidence="2">
    <location>
        <begin position="152"/>
        <end position="161"/>
    </location>
</feature>
<dbReference type="GO" id="GO:0042302">
    <property type="term" value="F:structural constituent of cuticle"/>
    <property type="evidence" value="ECO:0007669"/>
    <property type="project" value="InterPro"/>
</dbReference>
<dbReference type="PANTHER" id="PTHR24637:SF236">
    <property type="entry name" value="NEMATODE CUTICLE COLLAGEN N-TERMINAL DOMAIN-CONTAINING PROTEIN"/>
    <property type="match status" value="1"/>
</dbReference>
<dbReference type="SMART" id="SM01088">
    <property type="entry name" value="Col_cuticle_N"/>
    <property type="match status" value="1"/>
</dbReference>
<keyword evidence="1" id="KW-0677">Repeat</keyword>
<feature type="compositionally biased region" description="Low complexity" evidence="2">
    <location>
        <begin position="231"/>
        <end position="249"/>
    </location>
</feature>
<evidence type="ECO:0000313" key="5">
    <source>
        <dbReference type="EMBL" id="CAD5212875.1"/>
    </source>
</evidence>
<dbReference type="Proteomes" id="UP000614601">
    <property type="component" value="Unassembled WGS sequence"/>
</dbReference>
<dbReference type="InterPro" id="IPR008160">
    <property type="entry name" value="Collagen"/>
</dbReference>
<reference evidence="5" key="1">
    <citation type="submission" date="2020-09" db="EMBL/GenBank/DDBJ databases">
        <authorList>
            <person name="Kikuchi T."/>
        </authorList>
    </citation>
    <scope>NUCLEOTIDE SEQUENCE</scope>
    <source>
        <strain evidence="5">SH1</strain>
    </source>
</reference>
<keyword evidence="3" id="KW-0812">Transmembrane</keyword>
<dbReference type="Pfam" id="PF01391">
    <property type="entry name" value="Collagen"/>
    <property type="match status" value="2"/>
</dbReference>
<dbReference type="OrthoDB" id="5876933at2759"/>
<dbReference type="Pfam" id="PF01484">
    <property type="entry name" value="Col_cuticle_N"/>
    <property type="match status" value="1"/>
</dbReference>
<dbReference type="EMBL" id="CAJFCW020000002">
    <property type="protein sequence ID" value="CAG9097978.1"/>
    <property type="molecule type" value="Genomic_DNA"/>
</dbReference>
<feature type="transmembrane region" description="Helical" evidence="3">
    <location>
        <begin position="6"/>
        <end position="29"/>
    </location>
</feature>
<dbReference type="Proteomes" id="UP000783686">
    <property type="component" value="Unassembled WGS sequence"/>
</dbReference>
<dbReference type="EMBL" id="CAJFDH010000002">
    <property type="protein sequence ID" value="CAD5212875.1"/>
    <property type="molecule type" value="Genomic_DNA"/>
</dbReference>
<keyword evidence="6" id="KW-1185">Reference proteome</keyword>
<feature type="region of interest" description="Disordered" evidence="2">
    <location>
        <begin position="150"/>
        <end position="414"/>
    </location>
</feature>
<feature type="region of interest" description="Disordered" evidence="2">
    <location>
        <begin position="513"/>
        <end position="557"/>
    </location>
</feature>
<dbReference type="InterPro" id="IPR002486">
    <property type="entry name" value="Col_cuticle_N"/>
</dbReference>
<dbReference type="AlphaFoldDB" id="A0A811K9L6"/>
<evidence type="ECO:0000313" key="6">
    <source>
        <dbReference type="Proteomes" id="UP000614601"/>
    </source>
</evidence>
<name>A0A811K9L6_9BILA</name>
<evidence type="ECO:0000256" key="3">
    <source>
        <dbReference type="SAM" id="Phobius"/>
    </source>
</evidence>
<feature type="compositionally biased region" description="Low complexity" evidence="2">
    <location>
        <begin position="383"/>
        <end position="396"/>
    </location>
</feature>
<proteinExistence type="predicted"/>